<dbReference type="PRINTS" id="PR00164">
    <property type="entry name" value="ABC2TRNSPORT"/>
</dbReference>
<proteinExistence type="predicted"/>
<dbReference type="PANTHER" id="PTHR30413">
    <property type="entry name" value="INNER MEMBRANE TRANSPORT PERMEASE"/>
    <property type="match status" value="1"/>
</dbReference>
<evidence type="ECO:0000259" key="9">
    <source>
        <dbReference type="PROSITE" id="PS51012"/>
    </source>
</evidence>
<gene>
    <name evidence="10" type="ORF">UFOPK1843_00247</name>
</gene>
<organism evidence="10">
    <name type="scientific">freshwater metagenome</name>
    <dbReference type="NCBI Taxonomy" id="449393"/>
    <lineage>
        <taxon>unclassified sequences</taxon>
        <taxon>metagenomes</taxon>
        <taxon>ecological metagenomes</taxon>
    </lineage>
</organism>
<dbReference type="InterPro" id="IPR013525">
    <property type="entry name" value="ABC2_TM"/>
</dbReference>
<dbReference type="GO" id="GO:0043190">
    <property type="term" value="C:ATP-binding cassette (ABC) transporter complex"/>
    <property type="evidence" value="ECO:0007669"/>
    <property type="project" value="InterPro"/>
</dbReference>
<feature type="transmembrane region" description="Helical" evidence="8">
    <location>
        <begin position="196"/>
        <end position="214"/>
    </location>
</feature>
<dbReference type="InterPro" id="IPR000412">
    <property type="entry name" value="ABC_2_transport"/>
</dbReference>
<feature type="transmembrane region" description="Helical" evidence="8">
    <location>
        <begin position="84"/>
        <end position="103"/>
    </location>
</feature>
<accession>A0A6J6GMA2</accession>
<evidence type="ECO:0000256" key="8">
    <source>
        <dbReference type="SAM" id="Phobius"/>
    </source>
</evidence>
<protein>
    <submittedName>
        <fullName evidence="10">Unannotated protein</fullName>
    </submittedName>
</protein>
<keyword evidence="5 8" id="KW-0812">Transmembrane</keyword>
<keyword evidence="6 8" id="KW-1133">Transmembrane helix</keyword>
<keyword evidence="4" id="KW-0997">Cell inner membrane</keyword>
<evidence type="ECO:0000256" key="5">
    <source>
        <dbReference type="ARBA" id="ARBA00022692"/>
    </source>
</evidence>
<feature type="transmembrane region" description="Helical" evidence="8">
    <location>
        <begin position="124"/>
        <end position="152"/>
    </location>
</feature>
<feature type="transmembrane region" description="Helical" evidence="8">
    <location>
        <begin position="58"/>
        <end position="78"/>
    </location>
</feature>
<keyword evidence="3" id="KW-1003">Cell membrane</keyword>
<comment type="subcellular location">
    <subcellularLocation>
        <location evidence="1">Cell inner membrane</location>
        <topology evidence="1">Multi-pass membrane protein</topology>
    </subcellularLocation>
</comment>
<keyword evidence="7 8" id="KW-0472">Membrane</keyword>
<dbReference type="InterPro" id="IPR047817">
    <property type="entry name" value="ABC2_TM_bact-type"/>
</dbReference>
<evidence type="ECO:0000256" key="4">
    <source>
        <dbReference type="ARBA" id="ARBA00022519"/>
    </source>
</evidence>
<evidence type="ECO:0000256" key="1">
    <source>
        <dbReference type="ARBA" id="ARBA00004429"/>
    </source>
</evidence>
<dbReference type="Pfam" id="PF01061">
    <property type="entry name" value="ABC2_membrane"/>
    <property type="match status" value="1"/>
</dbReference>
<evidence type="ECO:0000256" key="3">
    <source>
        <dbReference type="ARBA" id="ARBA00022475"/>
    </source>
</evidence>
<evidence type="ECO:0000256" key="6">
    <source>
        <dbReference type="ARBA" id="ARBA00022989"/>
    </source>
</evidence>
<evidence type="ECO:0000313" key="10">
    <source>
        <dbReference type="EMBL" id="CAB4602421.1"/>
    </source>
</evidence>
<feature type="transmembrane region" description="Helical" evidence="8">
    <location>
        <begin position="256"/>
        <end position="277"/>
    </location>
</feature>
<evidence type="ECO:0000256" key="7">
    <source>
        <dbReference type="ARBA" id="ARBA00023136"/>
    </source>
</evidence>
<sequence>MSSEQYALSHGLKKVGARPTLFKYIREAFSRIDFAYTLASYGNEATNAKSRLGSWWNILLPTIQASTYGLIFGLILGASKPDNFLPFLFTGVFLFGFFQGSFTNGASSIVNRSGLVRSLSFPRVLLPLSVIISQAIALIPQLLVLAVLLVVVQGFGSITFGWLMMVPLLAVMFIFNFGVAMVMARITVHVQDLSKLVPFFNRVLFYVSGVFFSLEKIFTDPDNIWGKLIQFNPIFDFLNLARGYLVHGYSVRPEEWISILIWSFGLAIFGLVFFWSAEESYGRED</sequence>
<keyword evidence="2" id="KW-0813">Transport</keyword>
<feature type="transmembrane region" description="Helical" evidence="8">
    <location>
        <begin position="158"/>
        <end position="184"/>
    </location>
</feature>
<dbReference type="PROSITE" id="PS51012">
    <property type="entry name" value="ABC_TM2"/>
    <property type="match status" value="1"/>
</dbReference>
<evidence type="ECO:0000256" key="2">
    <source>
        <dbReference type="ARBA" id="ARBA00022448"/>
    </source>
</evidence>
<name>A0A6J6GMA2_9ZZZZ</name>
<reference evidence="10" key="1">
    <citation type="submission" date="2020-05" db="EMBL/GenBank/DDBJ databases">
        <authorList>
            <person name="Chiriac C."/>
            <person name="Salcher M."/>
            <person name="Ghai R."/>
            <person name="Kavagutti S V."/>
        </authorList>
    </citation>
    <scope>NUCLEOTIDE SEQUENCE</scope>
</reference>
<feature type="domain" description="ABC transmembrane type-2" evidence="9">
    <location>
        <begin position="52"/>
        <end position="277"/>
    </location>
</feature>
<dbReference type="GO" id="GO:0015920">
    <property type="term" value="P:lipopolysaccharide transport"/>
    <property type="evidence" value="ECO:0007669"/>
    <property type="project" value="TreeGrafter"/>
</dbReference>
<dbReference type="EMBL" id="CAEZUR010000012">
    <property type="protein sequence ID" value="CAB4602421.1"/>
    <property type="molecule type" value="Genomic_DNA"/>
</dbReference>
<dbReference type="PANTHER" id="PTHR30413:SF8">
    <property type="entry name" value="TRANSPORT PERMEASE PROTEIN"/>
    <property type="match status" value="1"/>
</dbReference>
<dbReference type="GO" id="GO:0140359">
    <property type="term" value="F:ABC-type transporter activity"/>
    <property type="evidence" value="ECO:0007669"/>
    <property type="project" value="InterPro"/>
</dbReference>
<dbReference type="AlphaFoldDB" id="A0A6J6GMA2"/>